<name>A0A8H7RS19_9FUNG</name>
<evidence type="ECO:0000313" key="2">
    <source>
        <dbReference type="Proteomes" id="UP000646827"/>
    </source>
</evidence>
<dbReference type="EMBL" id="JAEPRB010000503">
    <property type="protein sequence ID" value="KAG2215583.1"/>
    <property type="molecule type" value="Genomic_DNA"/>
</dbReference>
<organism evidence="1 2">
    <name type="scientific">Circinella minor</name>
    <dbReference type="NCBI Taxonomy" id="1195481"/>
    <lineage>
        <taxon>Eukaryota</taxon>
        <taxon>Fungi</taxon>
        <taxon>Fungi incertae sedis</taxon>
        <taxon>Mucoromycota</taxon>
        <taxon>Mucoromycotina</taxon>
        <taxon>Mucoromycetes</taxon>
        <taxon>Mucorales</taxon>
        <taxon>Lichtheimiaceae</taxon>
        <taxon>Circinella</taxon>
    </lineage>
</organism>
<accession>A0A8H7RS19</accession>
<sequence>MADTGAPGIRTWADIASAHKGNNHSITLFTEQGFEQTRHAKQAENIIHSLNANSVIFDFHTNLPSKETAYHTIMQLGPIIGIRTIGRSCNPRTLLIEVRFGDDEIKQKAIHEGITYDNLGLFIPSAIRSSDLHPHPQERI</sequence>
<keyword evidence="2" id="KW-1185">Reference proteome</keyword>
<dbReference type="AlphaFoldDB" id="A0A8H7RS19"/>
<gene>
    <name evidence="1" type="ORF">INT45_006815</name>
</gene>
<proteinExistence type="predicted"/>
<dbReference type="OrthoDB" id="2286764at2759"/>
<protein>
    <submittedName>
        <fullName evidence="1">Uncharacterized protein</fullName>
    </submittedName>
</protein>
<dbReference type="Proteomes" id="UP000646827">
    <property type="component" value="Unassembled WGS sequence"/>
</dbReference>
<evidence type="ECO:0000313" key="1">
    <source>
        <dbReference type="EMBL" id="KAG2215583.1"/>
    </source>
</evidence>
<reference evidence="1 2" key="1">
    <citation type="submission" date="2020-12" db="EMBL/GenBank/DDBJ databases">
        <title>Metabolic potential, ecology and presence of endohyphal bacteria is reflected in genomic diversity of Mucoromycotina.</title>
        <authorList>
            <person name="Muszewska A."/>
            <person name="Okrasinska A."/>
            <person name="Steczkiewicz K."/>
            <person name="Drgas O."/>
            <person name="Orlowska M."/>
            <person name="Perlinska-Lenart U."/>
            <person name="Aleksandrzak-Piekarczyk T."/>
            <person name="Szatraj K."/>
            <person name="Zielenkiewicz U."/>
            <person name="Pilsyk S."/>
            <person name="Malc E."/>
            <person name="Mieczkowski P."/>
            <person name="Kruszewska J.S."/>
            <person name="Biernat P."/>
            <person name="Pawlowska J."/>
        </authorList>
    </citation>
    <scope>NUCLEOTIDE SEQUENCE [LARGE SCALE GENOMIC DNA]</scope>
    <source>
        <strain evidence="1 2">CBS 142.35</strain>
    </source>
</reference>
<comment type="caution">
    <text evidence="1">The sequence shown here is derived from an EMBL/GenBank/DDBJ whole genome shotgun (WGS) entry which is preliminary data.</text>
</comment>